<evidence type="ECO:0000313" key="3">
    <source>
        <dbReference type="Proteomes" id="UP000015344"/>
    </source>
</evidence>
<evidence type="ECO:0000256" key="1">
    <source>
        <dbReference type="SAM" id="Coils"/>
    </source>
</evidence>
<proteinExistence type="predicted"/>
<dbReference type="EMBL" id="ATMT01000043">
    <property type="protein sequence ID" value="EPY07442.1"/>
    <property type="molecule type" value="Genomic_DNA"/>
</dbReference>
<organism evidence="2 3">
    <name type="scientific">Paenibacillus alvei TS-15</name>
    <dbReference type="NCBI Taxonomy" id="1117108"/>
    <lineage>
        <taxon>Bacteria</taxon>
        <taxon>Bacillati</taxon>
        <taxon>Bacillota</taxon>
        <taxon>Bacilli</taxon>
        <taxon>Bacillales</taxon>
        <taxon>Paenibacillaceae</taxon>
        <taxon>Paenibacillus</taxon>
    </lineage>
</organism>
<sequence length="105" mass="11841">MNRLKRAANIHQVQIKVLETMVENASKTGFDSVSKHALNVISERYRGVVGENERLKEQLQDALNALSLYADEDNYVVALLDEMKSIVESDGGKIARKAIQRIQEQ</sequence>
<protein>
    <submittedName>
        <fullName evidence="2">Uncharacterized protein</fullName>
    </submittedName>
</protein>
<comment type="caution">
    <text evidence="2">The sequence shown here is derived from an EMBL/GenBank/DDBJ whole genome shotgun (WGS) entry which is preliminary data.</text>
</comment>
<dbReference type="PATRIC" id="fig|1117108.3.peg.2067"/>
<dbReference type="AlphaFoldDB" id="S9SNU4"/>
<feature type="coiled-coil region" evidence="1">
    <location>
        <begin position="45"/>
        <end position="72"/>
    </location>
</feature>
<gene>
    <name evidence="2" type="ORF">PAALTS15_09965</name>
</gene>
<name>S9SNU4_PAEAL</name>
<evidence type="ECO:0000313" key="2">
    <source>
        <dbReference type="EMBL" id="EPY07442.1"/>
    </source>
</evidence>
<keyword evidence="1" id="KW-0175">Coiled coil</keyword>
<dbReference type="Proteomes" id="UP000015344">
    <property type="component" value="Unassembled WGS sequence"/>
</dbReference>
<dbReference type="RefSeq" id="WP_021259410.1">
    <property type="nucleotide sequence ID" value="NZ_ATMT01000043.1"/>
</dbReference>
<reference evidence="2 3" key="1">
    <citation type="submission" date="2013-05" db="EMBL/GenBank/DDBJ databases">
        <authorList>
            <person name="Strain E.A."/>
            <person name="Brown E."/>
            <person name="Allard M.W."/>
            <person name="Luo Y.L."/>
        </authorList>
    </citation>
    <scope>NUCLEOTIDE SEQUENCE [LARGE SCALE GENOMIC DNA]</scope>
    <source>
        <strain evidence="2 3">TS-15</strain>
    </source>
</reference>
<accession>S9SNU4</accession>